<dbReference type="Proteomes" id="UP000000763">
    <property type="component" value="Chromosome 7"/>
</dbReference>
<name>Q69R25_ORYSJ</name>
<proteinExistence type="predicted"/>
<organism evidence="1 2">
    <name type="scientific">Oryza sativa subsp. japonica</name>
    <name type="common">Rice</name>
    <dbReference type="NCBI Taxonomy" id="39947"/>
    <lineage>
        <taxon>Eukaryota</taxon>
        <taxon>Viridiplantae</taxon>
        <taxon>Streptophyta</taxon>
        <taxon>Embryophyta</taxon>
        <taxon>Tracheophyta</taxon>
        <taxon>Spermatophyta</taxon>
        <taxon>Magnoliopsida</taxon>
        <taxon>Liliopsida</taxon>
        <taxon>Poales</taxon>
        <taxon>Poaceae</taxon>
        <taxon>BOP clade</taxon>
        <taxon>Oryzoideae</taxon>
        <taxon>Oryzeae</taxon>
        <taxon>Oryzinae</taxon>
        <taxon>Oryza</taxon>
        <taxon>Oryza sativa</taxon>
    </lineage>
</organism>
<reference evidence="2" key="2">
    <citation type="journal article" date="2008" name="Nucleic Acids Res.">
        <title>The rice annotation project database (RAP-DB): 2008 update.</title>
        <authorList>
            <consortium name="The rice annotation project (RAP)"/>
        </authorList>
    </citation>
    <scope>GENOME REANNOTATION</scope>
    <source>
        <strain evidence="2">cv. Nipponbare</strain>
    </source>
</reference>
<sequence length="71" mass="8183">MQPRVSILLQVLKPLPLVGIMLWVKVVAVRLQDEETRERERERASTMLNLDEEEAWANRLAQAGEKENEGV</sequence>
<dbReference type="AlphaFoldDB" id="Q69R25"/>
<evidence type="ECO:0000313" key="2">
    <source>
        <dbReference type="Proteomes" id="UP000000763"/>
    </source>
</evidence>
<dbReference type="EMBL" id="AP004346">
    <property type="protein sequence ID" value="BAC83561.1"/>
    <property type="molecule type" value="Genomic_DNA"/>
</dbReference>
<gene>
    <name evidence="1" type="primary">P0656C04.125</name>
</gene>
<reference evidence="2" key="1">
    <citation type="journal article" date="2005" name="Nature">
        <title>The map-based sequence of the rice genome.</title>
        <authorList>
            <consortium name="International rice genome sequencing project (IRGSP)"/>
            <person name="Matsumoto T."/>
            <person name="Wu J."/>
            <person name="Kanamori H."/>
            <person name="Katayose Y."/>
            <person name="Fujisawa M."/>
            <person name="Namiki N."/>
            <person name="Mizuno H."/>
            <person name="Yamamoto K."/>
            <person name="Antonio B.A."/>
            <person name="Baba T."/>
            <person name="Sakata K."/>
            <person name="Nagamura Y."/>
            <person name="Aoki H."/>
            <person name="Arikawa K."/>
            <person name="Arita K."/>
            <person name="Bito T."/>
            <person name="Chiden Y."/>
            <person name="Fujitsuka N."/>
            <person name="Fukunaka R."/>
            <person name="Hamada M."/>
            <person name="Harada C."/>
            <person name="Hayashi A."/>
            <person name="Hijishita S."/>
            <person name="Honda M."/>
            <person name="Hosokawa S."/>
            <person name="Ichikawa Y."/>
            <person name="Idonuma A."/>
            <person name="Iijima M."/>
            <person name="Ikeda M."/>
            <person name="Ikeno M."/>
            <person name="Ito K."/>
            <person name="Ito S."/>
            <person name="Ito T."/>
            <person name="Ito Y."/>
            <person name="Ito Y."/>
            <person name="Iwabuchi A."/>
            <person name="Kamiya K."/>
            <person name="Karasawa W."/>
            <person name="Kurita K."/>
            <person name="Katagiri S."/>
            <person name="Kikuta A."/>
            <person name="Kobayashi H."/>
            <person name="Kobayashi N."/>
            <person name="Machita K."/>
            <person name="Maehara T."/>
            <person name="Masukawa M."/>
            <person name="Mizubayashi T."/>
            <person name="Mukai Y."/>
            <person name="Nagasaki H."/>
            <person name="Nagata Y."/>
            <person name="Naito S."/>
            <person name="Nakashima M."/>
            <person name="Nakama Y."/>
            <person name="Nakamichi Y."/>
            <person name="Nakamura M."/>
            <person name="Meguro A."/>
            <person name="Negishi M."/>
            <person name="Ohta I."/>
            <person name="Ohta T."/>
            <person name="Okamoto M."/>
            <person name="Ono N."/>
            <person name="Saji S."/>
            <person name="Sakaguchi M."/>
            <person name="Sakai K."/>
            <person name="Shibata M."/>
            <person name="Shimokawa T."/>
            <person name="Song J."/>
            <person name="Takazaki Y."/>
            <person name="Terasawa K."/>
            <person name="Tsugane M."/>
            <person name="Tsuji K."/>
            <person name="Ueda S."/>
            <person name="Waki K."/>
            <person name="Yamagata H."/>
            <person name="Yamamoto M."/>
            <person name="Yamamoto S."/>
            <person name="Yamane H."/>
            <person name="Yoshiki S."/>
            <person name="Yoshihara R."/>
            <person name="Yukawa K."/>
            <person name="Zhong H."/>
            <person name="Yano M."/>
            <person name="Yuan Q."/>
            <person name="Ouyang S."/>
            <person name="Liu J."/>
            <person name="Jones K.M."/>
            <person name="Gansberger K."/>
            <person name="Moffat K."/>
            <person name="Hill J."/>
            <person name="Bera J."/>
            <person name="Fadrosh D."/>
            <person name="Jin S."/>
            <person name="Johri S."/>
            <person name="Kim M."/>
            <person name="Overton L."/>
            <person name="Reardon M."/>
            <person name="Tsitrin T."/>
            <person name="Vuong H."/>
            <person name="Weaver B."/>
            <person name="Ciecko A."/>
            <person name="Tallon L."/>
            <person name="Jackson J."/>
            <person name="Pai G."/>
            <person name="Aken S.V."/>
            <person name="Utterback T."/>
            <person name="Reidmuller S."/>
            <person name="Feldblyum T."/>
            <person name="Hsiao J."/>
            <person name="Zismann V."/>
            <person name="Iobst S."/>
            <person name="de Vazeille A.R."/>
            <person name="Buell C.R."/>
            <person name="Ying K."/>
            <person name="Li Y."/>
            <person name="Lu T."/>
            <person name="Huang Y."/>
            <person name="Zhao Q."/>
            <person name="Feng Q."/>
            <person name="Zhang L."/>
            <person name="Zhu J."/>
            <person name="Weng Q."/>
            <person name="Mu J."/>
            <person name="Lu Y."/>
            <person name="Fan D."/>
            <person name="Liu Y."/>
            <person name="Guan J."/>
            <person name="Zhang Y."/>
            <person name="Yu S."/>
            <person name="Liu X."/>
            <person name="Zhang Y."/>
            <person name="Hong G."/>
            <person name="Han B."/>
            <person name="Choisne N."/>
            <person name="Demange N."/>
            <person name="Orjeda G."/>
            <person name="Samain S."/>
            <person name="Cattolico L."/>
            <person name="Pelletier E."/>
            <person name="Couloux A."/>
            <person name="Segurens B."/>
            <person name="Wincker P."/>
            <person name="D'Hont A."/>
            <person name="Scarpelli C."/>
            <person name="Weissenbach J."/>
            <person name="Salanoubat M."/>
            <person name="Quetier F."/>
            <person name="Yu Y."/>
            <person name="Kim H.R."/>
            <person name="Rambo T."/>
            <person name="Currie J."/>
            <person name="Collura K."/>
            <person name="Luo M."/>
            <person name="Yang T."/>
            <person name="Ammiraju J.S.S."/>
            <person name="Engler F."/>
            <person name="Soderlund C."/>
            <person name="Wing R.A."/>
            <person name="Palmer L.E."/>
            <person name="de la Bastide M."/>
            <person name="Spiegel L."/>
            <person name="Nascimento L."/>
            <person name="Zutavern T."/>
            <person name="O'Shaughnessy A."/>
            <person name="Dike S."/>
            <person name="Dedhia N."/>
            <person name="Preston R."/>
            <person name="Balija V."/>
            <person name="McCombie W.R."/>
            <person name="Chow T."/>
            <person name="Chen H."/>
            <person name="Chung M."/>
            <person name="Chen C."/>
            <person name="Shaw J."/>
            <person name="Wu H."/>
            <person name="Hsiao K."/>
            <person name="Chao Y."/>
            <person name="Chu M."/>
            <person name="Cheng C."/>
            <person name="Hour A."/>
            <person name="Lee P."/>
            <person name="Lin S."/>
            <person name="Lin Y."/>
            <person name="Liou J."/>
            <person name="Liu S."/>
            <person name="Hsing Y."/>
            <person name="Raghuvanshi S."/>
            <person name="Mohanty A."/>
            <person name="Bharti A.K."/>
            <person name="Gaur A."/>
            <person name="Gupta V."/>
            <person name="Kumar D."/>
            <person name="Ravi V."/>
            <person name="Vij S."/>
            <person name="Kapur A."/>
            <person name="Khurana P."/>
            <person name="Khurana P."/>
            <person name="Khurana J.P."/>
            <person name="Tyagi A.K."/>
            <person name="Gaikwad K."/>
            <person name="Singh A."/>
            <person name="Dalal V."/>
            <person name="Srivastava S."/>
            <person name="Dixit A."/>
            <person name="Pal A.K."/>
            <person name="Ghazi I.A."/>
            <person name="Yadav M."/>
            <person name="Pandit A."/>
            <person name="Bhargava A."/>
            <person name="Sureshbabu K."/>
            <person name="Batra K."/>
            <person name="Sharma T.R."/>
            <person name="Mohapatra T."/>
            <person name="Singh N.K."/>
            <person name="Messing J."/>
            <person name="Nelson A.B."/>
            <person name="Fuks G."/>
            <person name="Kavchok S."/>
            <person name="Keizer G."/>
            <person name="Linton E."/>
            <person name="Llaca V."/>
            <person name="Song R."/>
            <person name="Tanyolac B."/>
            <person name="Young S."/>
            <person name="Ho-Il K."/>
            <person name="Hahn J.H."/>
            <person name="Sangsakoo G."/>
            <person name="Vanavichit A."/>
            <person name="de Mattos Luiz.A.T."/>
            <person name="Zimmer P.D."/>
            <person name="Malone G."/>
            <person name="Dellagostin O."/>
            <person name="de Oliveira A.C."/>
            <person name="Bevan M."/>
            <person name="Bancroft I."/>
            <person name="Minx P."/>
            <person name="Cordum H."/>
            <person name="Wilson R."/>
            <person name="Cheng Z."/>
            <person name="Jin W."/>
            <person name="Jiang J."/>
            <person name="Leong S.A."/>
            <person name="Iwama H."/>
            <person name="Gojobori T."/>
            <person name="Itoh T."/>
            <person name="Niimura Y."/>
            <person name="Fujii Y."/>
            <person name="Habara T."/>
            <person name="Sakai H."/>
            <person name="Sato Y."/>
            <person name="Wilson G."/>
            <person name="Kumar K."/>
            <person name="McCouch S."/>
            <person name="Juretic N."/>
            <person name="Hoen D."/>
            <person name="Wright S."/>
            <person name="Bruskiewich R."/>
            <person name="Bureau T."/>
            <person name="Miyao A."/>
            <person name="Hirochika H."/>
            <person name="Nishikawa T."/>
            <person name="Kadowaki K."/>
            <person name="Sugiura M."/>
            <person name="Burr B."/>
            <person name="Sasaki T."/>
        </authorList>
    </citation>
    <scope>NUCLEOTIDE SEQUENCE [LARGE SCALE GENOMIC DNA]</scope>
    <source>
        <strain evidence="2">cv. Nipponbare</strain>
    </source>
</reference>
<protein>
    <submittedName>
        <fullName evidence="1">Uncharacterized protein</fullName>
    </submittedName>
</protein>
<evidence type="ECO:0000313" key="1">
    <source>
        <dbReference type="EMBL" id="BAC83561.1"/>
    </source>
</evidence>
<accession>Q69R25</accession>